<feature type="transmembrane region" description="Helical" evidence="20">
    <location>
        <begin position="312"/>
        <end position="332"/>
    </location>
</feature>
<dbReference type="AlphaFoldDB" id="A0ABD0K7B5"/>
<reference evidence="21 22" key="1">
    <citation type="journal article" date="2023" name="Sci. Data">
        <title>Genome assembly of the Korean intertidal mud-creeper Batillaria attramentaria.</title>
        <authorList>
            <person name="Patra A.K."/>
            <person name="Ho P.T."/>
            <person name="Jun S."/>
            <person name="Lee S.J."/>
            <person name="Kim Y."/>
            <person name="Won Y.J."/>
        </authorList>
    </citation>
    <scope>NUCLEOTIDE SEQUENCE [LARGE SCALE GENOMIC DNA]</scope>
    <source>
        <strain evidence="21">Wonlab-2016</strain>
    </source>
</reference>
<feature type="transmembrane region" description="Helical" evidence="20">
    <location>
        <begin position="78"/>
        <end position="99"/>
    </location>
</feature>
<dbReference type="PANTHER" id="PTHR11785">
    <property type="entry name" value="AMINO ACID TRANSPORTER"/>
    <property type="match status" value="1"/>
</dbReference>
<feature type="transmembrane region" description="Helical" evidence="20">
    <location>
        <begin position="46"/>
        <end position="66"/>
    </location>
</feature>
<evidence type="ECO:0000256" key="1">
    <source>
        <dbReference type="ARBA" id="ARBA00004424"/>
    </source>
</evidence>
<evidence type="ECO:0000256" key="13">
    <source>
        <dbReference type="ARBA" id="ARBA00052179"/>
    </source>
</evidence>
<accession>A0ABD0K7B5</accession>
<evidence type="ECO:0000256" key="3">
    <source>
        <dbReference type="ARBA" id="ARBA00022448"/>
    </source>
</evidence>
<feature type="transmembrane region" description="Helical" evidence="20">
    <location>
        <begin position="232"/>
        <end position="250"/>
    </location>
</feature>
<evidence type="ECO:0000256" key="14">
    <source>
        <dbReference type="ARBA" id="ARBA00052732"/>
    </source>
</evidence>
<evidence type="ECO:0000256" key="10">
    <source>
        <dbReference type="ARBA" id="ARBA00051323"/>
    </source>
</evidence>
<evidence type="ECO:0000256" key="8">
    <source>
        <dbReference type="ARBA" id="ARBA00023136"/>
    </source>
</evidence>
<sequence length="502" mass="53815">MKDDGPQLVQRKGTGDPTPTQGRSTGEGKTDNVEVDVSGVTMIRSLGLIGGSSIIIGTIIGSGIFISPRGVLASTGSVALSLIVWVLAGVISLLGALCYSELGTLMGKSGGEYQYLKEAFGNVVAFLFAWTSVIVIRPSSLAIISLTFAEYASSLFDMCGTPVMPVKLTAAVALVAVGLVNCYSASLAARVQVVFTVAKLGALIVIIIGGIVKLAQGHTSVLAEGFEGTIDNPATISLAFYSALWAYDGWNNLNYVVEELKAPHKNLPRANILAVIVVTTVYAFTNVSYLSVMTTDEVLAVPAVAVTWGERVLYGASIIIPISVMISTFGACNGTAFSGGRVLYAAARDGNLPEVLSYVHCFQYTPVPSLLFTVVVALLMIIPGDIGSLIDFFSFTAWLFYGLTFTSLIIFRFRTIWRDAHRSYKVPLPIPIVMVLVSVYLLVAPIVDDPRIEFLYAAIFVLGGLIYYLPFVHFKVHFKLSDKVCAFLQLFLQVVPSKAVVD</sequence>
<dbReference type="PIRSF" id="PIRSF006060">
    <property type="entry name" value="AA_transporter"/>
    <property type="match status" value="1"/>
</dbReference>
<keyword evidence="5" id="KW-0597">Phosphoprotein</keyword>
<dbReference type="InterPro" id="IPR050598">
    <property type="entry name" value="AminoAcid_Transporter"/>
</dbReference>
<evidence type="ECO:0000256" key="17">
    <source>
        <dbReference type="ARBA" id="ARBA00083296"/>
    </source>
</evidence>
<evidence type="ECO:0000313" key="22">
    <source>
        <dbReference type="Proteomes" id="UP001519460"/>
    </source>
</evidence>
<organism evidence="21 22">
    <name type="scientific">Batillaria attramentaria</name>
    <dbReference type="NCBI Taxonomy" id="370345"/>
    <lineage>
        <taxon>Eukaryota</taxon>
        <taxon>Metazoa</taxon>
        <taxon>Spiralia</taxon>
        <taxon>Lophotrochozoa</taxon>
        <taxon>Mollusca</taxon>
        <taxon>Gastropoda</taxon>
        <taxon>Caenogastropoda</taxon>
        <taxon>Sorbeoconcha</taxon>
        <taxon>Cerithioidea</taxon>
        <taxon>Batillariidae</taxon>
        <taxon>Batillaria</taxon>
    </lineage>
</organism>
<dbReference type="PANTHER" id="PTHR11785:SF512">
    <property type="entry name" value="SOBREMESA, ISOFORM B"/>
    <property type="match status" value="1"/>
</dbReference>
<dbReference type="Pfam" id="PF13520">
    <property type="entry name" value="AA_permease_2"/>
    <property type="match status" value="1"/>
</dbReference>
<gene>
    <name evidence="21" type="ORF">BaRGS_00025696</name>
</gene>
<comment type="catalytic activity">
    <reaction evidence="12">
        <text>L-histidine(out) + L-arginine(in) = L-histidine(in) + L-arginine(out)</text>
        <dbReference type="Rhea" id="RHEA:71063"/>
        <dbReference type="ChEBI" id="CHEBI:32682"/>
        <dbReference type="ChEBI" id="CHEBI:57595"/>
    </reaction>
    <physiologicalReaction direction="left-to-right" evidence="12">
        <dbReference type="Rhea" id="RHEA:71064"/>
    </physiologicalReaction>
</comment>
<name>A0ABD0K7B5_9CAEN</name>
<feature type="transmembrane region" description="Helical" evidence="20">
    <location>
        <begin position="193"/>
        <end position="212"/>
    </location>
</feature>
<protein>
    <recommendedName>
        <fullName evidence="15">b(0,+)-type amino acid transporter 1</fullName>
    </recommendedName>
    <alternativeName>
        <fullName evidence="16">Glycoprotein-associated amino acid transporter b0,+AT1</fullName>
    </alternativeName>
    <alternativeName>
        <fullName evidence="17">Solute carrier family 7 member 9</fullName>
    </alternativeName>
</protein>
<keyword evidence="4" id="KW-1003">Cell membrane</keyword>
<comment type="similarity">
    <text evidence="2">Belongs to the amino acid-polyamine-organocation (APC) superfamily.</text>
</comment>
<dbReference type="InterPro" id="IPR002293">
    <property type="entry name" value="AA/rel_permease1"/>
</dbReference>
<feature type="transmembrane region" description="Helical" evidence="20">
    <location>
        <begin position="453"/>
        <end position="471"/>
    </location>
</feature>
<evidence type="ECO:0000256" key="9">
    <source>
        <dbReference type="ARBA" id="ARBA00023157"/>
    </source>
</evidence>
<feature type="transmembrane region" description="Helical" evidence="20">
    <location>
        <begin position="120"/>
        <end position="148"/>
    </location>
</feature>
<evidence type="ECO:0000256" key="15">
    <source>
        <dbReference type="ARBA" id="ARBA00074336"/>
    </source>
</evidence>
<evidence type="ECO:0000256" key="18">
    <source>
        <dbReference type="ARBA" id="ARBA00093193"/>
    </source>
</evidence>
<comment type="catalytic activity">
    <reaction evidence="10">
        <text>L-lysine(out) + L-arginine(in) = L-lysine(in) + L-arginine(out)</text>
        <dbReference type="Rhea" id="RHEA:70827"/>
        <dbReference type="ChEBI" id="CHEBI:32551"/>
        <dbReference type="ChEBI" id="CHEBI:32682"/>
    </reaction>
    <physiologicalReaction direction="left-to-right" evidence="10">
        <dbReference type="Rhea" id="RHEA:70828"/>
    </physiologicalReaction>
</comment>
<feature type="transmembrane region" description="Helical" evidence="20">
    <location>
        <begin position="168"/>
        <end position="186"/>
    </location>
</feature>
<keyword evidence="7 20" id="KW-1133">Transmembrane helix</keyword>
<comment type="catalytic activity">
    <reaction evidence="11">
        <text>L-cystine(out) + L-arginine(in) = L-cystine(in) + L-arginine(out)</text>
        <dbReference type="Rhea" id="RHEA:71075"/>
        <dbReference type="ChEBI" id="CHEBI:32682"/>
        <dbReference type="ChEBI" id="CHEBI:35491"/>
    </reaction>
    <physiologicalReaction direction="left-to-right" evidence="11">
        <dbReference type="Rhea" id="RHEA:71076"/>
    </physiologicalReaction>
</comment>
<dbReference type="GO" id="GO:0016324">
    <property type="term" value="C:apical plasma membrane"/>
    <property type="evidence" value="ECO:0007669"/>
    <property type="project" value="UniProtKB-SubCell"/>
</dbReference>
<evidence type="ECO:0000313" key="21">
    <source>
        <dbReference type="EMBL" id="KAK7483033.1"/>
    </source>
</evidence>
<feature type="transmembrane region" description="Helical" evidence="20">
    <location>
        <begin position="271"/>
        <end position="292"/>
    </location>
</feature>
<comment type="catalytic activity">
    <reaction evidence="13">
        <text>L-cysteine(out) + L-arginine(in) = L-cysteine(in) + L-arginine(out)</text>
        <dbReference type="Rhea" id="RHEA:71071"/>
        <dbReference type="ChEBI" id="CHEBI:32682"/>
        <dbReference type="ChEBI" id="CHEBI:35235"/>
    </reaction>
    <physiologicalReaction direction="left-to-right" evidence="13">
        <dbReference type="Rhea" id="RHEA:71072"/>
    </physiologicalReaction>
</comment>
<evidence type="ECO:0000256" key="19">
    <source>
        <dbReference type="SAM" id="MobiDB-lite"/>
    </source>
</evidence>
<keyword evidence="3" id="KW-0813">Transport</keyword>
<keyword evidence="8 20" id="KW-0472">Membrane</keyword>
<evidence type="ECO:0000256" key="11">
    <source>
        <dbReference type="ARBA" id="ARBA00051814"/>
    </source>
</evidence>
<comment type="catalytic activity">
    <reaction evidence="14">
        <text>L-leucine(out) + L-arginine(in) = L-leucine(in) + L-arginine(out)</text>
        <dbReference type="Rhea" id="RHEA:71059"/>
        <dbReference type="ChEBI" id="CHEBI:32682"/>
        <dbReference type="ChEBI" id="CHEBI:57427"/>
    </reaction>
    <physiologicalReaction direction="left-to-right" evidence="14">
        <dbReference type="Rhea" id="RHEA:71060"/>
    </physiologicalReaction>
</comment>
<dbReference type="Gene3D" id="1.20.1740.10">
    <property type="entry name" value="Amino acid/polyamine transporter I"/>
    <property type="match status" value="1"/>
</dbReference>
<dbReference type="FunFam" id="1.20.1740.10:FF:000015">
    <property type="entry name" value="B(0,+)-type amino acid transporter 1"/>
    <property type="match status" value="1"/>
</dbReference>
<feature type="transmembrane region" description="Helical" evidence="20">
    <location>
        <begin position="426"/>
        <end position="447"/>
    </location>
</feature>
<evidence type="ECO:0000256" key="16">
    <source>
        <dbReference type="ARBA" id="ARBA00079910"/>
    </source>
</evidence>
<keyword evidence="9" id="KW-1015">Disulfide bond</keyword>
<dbReference type="Proteomes" id="UP001519460">
    <property type="component" value="Unassembled WGS sequence"/>
</dbReference>
<dbReference type="EMBL" id="JACVVK020000234">
    <property type="protein sequence ID" value="KAK7483033.1"/>
    <property type="molecule type" value="Genomic_DNA"/>
</dbReference>
<evidence type="ECO:0000256" key="2">
    <source>
        <dbReference type="ARBA" id="ARBA00009523"/>
    </source>
</evidence>
<comment type="caution">
    <text evidence="21">The sequence shown here is derived from an EMBL/GenBank/DDBJ whole genome shotgun (WGS) entry which is preliminary data.</text>
</comment>
<comment type="catalytic activity">
    <reaction evidence="18">
        <text>L-phenylalanine(out) + L-arginine(in) = L-phenylalanine(in) + L-arginine(out)</text>
        <dbReference type="Rhea" id="RHEA:71067"/>
        <dbReference type="ChEBI" id="CHEBI:32682"/>
        <dbReference type="ChEBI" id="CHEBI:58095"/>
    </reaction>
    <physiologicalReaction direction="left-to-right" evidence="18">
        <dbReference type="Rhea" id="RHEA:71068"/>
    </physiologicalReaction>
</comment>
<evidence type="ECO:0000256" key="20">
    <source>
        <dbReference type="SAM" id="Phobius"/>
    </source>
</evidence>
<proteinExistence type="inferred from homology"/>
<feature type="transmembrane region" description="Helical" evidence="20">
    <location>
        <begin position="367"/>
        <end position="386"/>
    </location>
</feature>
<comment type="subcellular location">
    <subcellularLocation>
        <location evidence="1">Apical cell membrane</location>
        <topology evidence="1">Multi-pass membrane protein</topology>
    </subcellularLocation>
</comment>
<feature type="region of interest" description="Disordered" evidence="19">
    <location>
        <begin position="1"/>
        <end position="31"/>
    </location>
</feature>
<keyword evidence="6 20" id="KW-0812">Transmembrane</keyword>
<feature type="transmembrane region" description="Helical" evidence="20">
    <location>
        <begin position="392"/>
        <end position="414"/>
    </location>
</feature>
<evidence type="ECO:0000256" key="4">
    <source>
        <dbReference type="ARBA" id="ARBA00022475"/>
    </source>
</evidence>
<keyword evidence="22" id="KW-1185">Reference proteome</keyword>
<evidence type="ECO:0000256" key="5">
    <source>
        <dbReference type="ARBA" id="ARBA00022553"/>
    </source>
</evidence>
<evidence type="ECO:0000256" key="7">
    <source>
        <dbReference type="ARBA" id="ARBA00022989"/>
    </source>
</evidence>
<evidence type="ECO:0000256" key="12">
    <source>
        <dbReference type="ARBA" id="ARBA00051835"/>
    </source>
</evidence>
<evidence type="ECO:0000256" key="6">
    <source>
        <dbReference type="ARBA" id="ARBA00022692"/>
    </source>
</evidence>